<organism evidence="1 2">
    <name type="scientific">Necator americanus</name>
    <name type="common">Human hookworm</name>
    <dbReference type="NCBI Taxonomy" id="51031"/>
    <lineage>
        <taxon>Eukaryota</taxon>
        <taxon>Metazoa</taxon>
        <taxon>Ecdysozoa</taxon>
        <taxon>Nematoda</taxon>
        <taxon>Chromadorea</taxon>
        <taxon>Rhabditida</taxon>
        <taxon>Rhabditina</taxon>
        <taxon>Rhabditomorpha</taxon>
        <taxon>Strongyloidea</taxon>
        <taxon>Ancylostomatidae</taxon>
        <taxon>Bunostominae</taxon>
        <taxon>Necator</taxon>
    </lineage>
</organism>
<keyword evidence="2" id="KW-1185">Reference proteome</keyword>
<name>A0ABR1CEV0_NECAM</name>
<protein>
    <submittedName>
        <fullName evidence="1">Uncharacterized protein</fullName>
    </submittedName>
</protein>
<reference evidence="1 2" key="1">
    <citation type="submission" date="2023-08" db="EMBL/GenBank/DDBJ databases">
        <title>A Necator americanus chromosomal reference genome.</title>
        <authorList>
            <person name="Ilik V."/>
            <person name="Petrzelkova K.J."/>
            <person name="Pardy F."/>
            <person name="Fuh T."/>
            <person name="Niatou-Singa F.S."/>
            <person name="Gouil Q."/>
            <person name="Baker L."/>
            <person name="Ritchie M.E."/>
            <person name="Jex A.R."/>
            <person name="Gazzola D."/>
            <person name="Li H."/>
            <person name="Toshio Fujiwara R."/>
            <person name="Zhan B."/>
            <person name="Aroian R.V."/>
            <person name="Pafco B."/>
            <person name="Schwarz E.M."/>
        </authorList>
    </citation>
    <scope>NUCLEOTIDE SEQUENCE [LARGE SCALE GENOMIC DNA]</scope>
    <source>
        <strain evidence="1 2">Aroian</strain>
        <tissue evidence="1">Whole animal</tissue>
    </source>
</reference>
<dbReference type="Proteomes" id="UP001303046">
    <property type="component" value="Unassembled WGS sequence"/>
</dbReference>
<accession>A0ABR1CEV0</accession>
<sequence>MVPIYRLWRDEKLASPFFGDLRHTYNTCSLRKDDLLLYATLLHFFPPSTLHYGISCLYIEFNGPYVIYKFK</sequence>
<evidence type="ECO:0000313" key="1">
    <source>
        <dbReference type="EMBL" id="KAK6736302.1"/>
    </source>
</evidence>
<comment type="caution">
    <text evidence="1">The sequence shown here is derived from an EMBL/GenBank/DDBJ whole genome shotgun (WGS) entry which is preliminary data.</text>
</comment>
<gene>
    <name evidence="1" type="primary">Necator_chrII.g6947</name>
    <name evidence="1" type="ORF">RB195_019154</name>
</gene>
<evidence type="ECO:0000313" key="2">
    <source>
        <dbReference type="Proteomes" id="UP001303046"/>
    </source>
</evidence>
<proteinExistence type="predicted"/>
<dbReference type="EMBL" id="JAVFWL010000002">
    <property type="protein sequence ID" value="KAK6736302.1"/>
    <property type="molecule type" value="Genomic_DNA"/>
</dbReference>